<feature type="region of interest" description="Disordered" evidence="1">
    <location>
        <begin position="1"/>
        <end position="40"/>
    </location>
</feature>
<accession>A0A699UXV6</accession>
<evidence type="ECO:0000313" key="2">
    <source>
        <dbReference type="EMBL" id="GFD27390.1"/>
    </source>
</evidence>
<reference evidence="2" key="1">
    <citation type="journal article" date="2019" name="Sci. Rep.">
        <title>Draft genome of Tanacetum cinerariifolium, the natural source of mosquito coil.</title>
        <authorList>
            <person name="Yamashiro T."/>
            <person name="Shiraishi A."/>
            <person name="Satake H."/>
            <person name="Nakayama K."/>
        </authorList>
    </citation>
    <scope>NUCLEOTIDE SEQUENCE</scope>
</reference>
<proteinExistence type="predicted"/>
<feature type="compositionally biased region" description="Basic and acidic residues" evidence="1">
    <location>
        <begin position="22"/>
        <end position="32"/>
    </location>
</feature>
<feature type="non-terminal residue" evidence="2">
    <location>
        <position position="83"/>
    </location>
</feature>
<dbReference type="AlphaFoldDB" id="A0A699UXV6"/>
<gene>
    <name evidence="2" type="ORF">Tci_899359</name>
</gene>
<sequence length="83" mass="8838">MNLSKIGTSKKKTLDQENVSKQGRDEINRTEELNLSDKGSGKTKVFDYTTVVEKDVNAAEPVSTAGDAVNVASVIPDVSDVGP</sequence>
<name>A0A699UXV6_TANCI</name>
<comment type="caution">
    <text evidence="2">The sequence shown here is derived from an EMBL/GenBank/DDBJ whole genome shotgun (WGS) entry which is preliminary data.</text>
</comment>
<dbReference type="EMBL" id="BKCJ011376634">
    <property type="protein sequence ID" value="GFD27390.1"/>
    <property type="molecule type" value="Genomic_DNA"/>
</dbReference>
<organism evidence="2">
    <name type="scientific">Tanacetum cinerariifolium</name>
    <name type="common">Dalmatian daisy</name>
    <name type="synonym">Chrysanthemum cinerariifolium</name>
    <dbReference type="NCBI Taxonomy" id="118510"/>
    <lineage>
        <taxon>Eukaryota</taxon>
        <taxon>Viridiplantae</taxon>
        <taxon>Streptophyta</taxon>
        <taxon>Embryophyta</taxon>
        <taxon>Tracheophyta</taxon>
        <taxon>Spermatophyta</taxon>
        <taxon>Magnoliopsida</taxon>
        <taxon>eudicotyledons</taxon>
        <taxon>Gunneridae</taxon>
        <taxon>Pentapetalae</taxon>
        <taxon>asterids</taxon>
        <taxon>campanulids</taxon>
        <taxon>Asterales</taxon>
        <taxon>Asteraceae</taxon>
        <taxon>Asteroideae</taxon>
        <taxon>Anthemideae</taxon>
        <taxon>Anthemidinae</taxon>
        <taxon>Tanacetum</taxon>
    </lineage>
</organism>
<evidence type="ECO:0000256" key="1">
    <source>
        <dbReference type="SAM" id="MobiDB-lite"/>
    </source>
</evidence>
<protein>
    <submittedName>
        <fullName evidence="2">Uncharacterized protein</fullName>
    </submittedName>
</protein>